<dbReference type="InterPro" id="IPR008104">
    <property type="entry name" value="INFPOTNTIATR"/>
</dbReference>
<dbReference type="InterPro" id="IPR000774">
    <property type="entry name" value="PPIase_FKBP_N"/>
</dbReference>
<dbReference type="Gene3D" id="3.10.50.40">
    <property type="match status" value="1"/>
</dbReference>
<comment type="similarity">
    <text evidence="2 7">Belongs to the FKBP-type PPIase family.</text>
</comment>
<comment type="catalytic activity">
    <reaction evidence="1 6 7">
        <text>[protein]-peptidylproline (omega=180) = [protein]-peptidylproline (omega=0)</text>
        <dbReference type="Rhea" id="RHEA:16237"/>
        <dbReference type="Rhea" id="RHEA-COMP:10747"/>
        <dbReference type="Rhea" id="RHEA-COMP:10748"/>
        <dbReference type="ChEBI" id="CHEBI:83833"/>
        <dbReference type="ChEBI" id="CHEBI:83834"/>
        <dbReference type="EC" id="5.2.1.8"/>
    </reaction>
</comment>
<dbReference type="EMBL" id="JAVRHY010000003">
    <property type="protein sequence ID" value="MDT0617610.1"/>
    <property type="molecule type" value="Genomic_DNA"/>
</dbReference>
<dbReference type="InterPro" id="IPR036944">
    <property type="entry name" value="PPIase_FKBP_N_sf"/>
</dbReference>
<evidence type="ECO:0000256" key="4">
    <source>
        <dbReference type="ARBA" id="ARBA00023110"/>
    </source>
</evidence>
<comment type="caution">
    <text evidence="11">The sequence shown here is derived from an EMBL/GenBank/DDBJ whole genome shotgun (WGS) entry which is preliminary data.</text>
</comment>
<evidence type="ECO:0000256" key="8">
    <source>
        <dbReference type="SAM" id="Coils"/>
    </source>
</evidence>
<dbReference type="RefSeq" id="WP_311657469.1">
    <property type="nucleotide sequence ID" value="NZ_JAVRHY010000003.1"/>
</dbReference>
<keyword evidence="3" id="KW-0732">Signal</keyword>
<gene>
    <name evidence="11" type="ORF">RM531_03915</name>
</gene>
<keyword evidence="5 6" id="KW-0413">Isomerase</keyword>
<evidence type="ECO:0000313" key="12">
    <source>
        <dbReference type="Proteomes" id="UP001259982"/>
    </source>
</evidence>
<evidence type="ECO:0000256" key="6">
    <source>
        <dbReference type="PROSITE-ProRule" id="PRU00277"/>
    </source>
</evidence>
<dbReference type="PROSITE" id="PS50059">
    <property type="entry name" value="FKBP_PPIASE"/>
    <property type="match status" value="1"/>
</dbReference>
<proteinExistence type="inferred from homology"/>
<feature type="domain" description="PPIase FKBP-type" evidence="10">
    <location>
        <begin position="165"/>
        <end position="251"/>
    </location>
</feature>
<dbReference type="Gene3D" id="1.10.287.460">
    <property type="entry name" value="Peptidyl-prolyl cis-trans isomerase, FKBP-type, N-terminal domain"/>
    <property type="match status" value="1"/>
</dbReference>
<protein>
    <recommendedName>
        <fullName evidence="7">Peptidyl-prolyl cis-trans isomerase</fullName>
        <ecNumber evidence="7">5.2.1.8</ecNumber>
    </recommendedName>
</protein>
<organism evidence="11 12">
    <name type="scientific">Spectribacter acetivorans</name>
    <dbReference type="NCBI Taxonomy" id="3075603"/>
    <lineage>
        <taxon>Bacteria</taxon>
        <taxon>Pseudomonadati</taxon>
        <taxon>Pseudomonadota</taxon>
        <taxon>Gammaproteobacteria</taxon>
        <taxon>Salinisphaerales</taxon>
        <taxon>Salinisphaeraceae</taxon>
        <taxon>Spectribacter</taxon>
    </lineage>
</organism>
<dbReference type="SUPFAM" id="SSF54534">
    <property type="entry name" value="FKBP-like"/>
    <property type="match status" value="1"/>
</dbReference>
<evidence type="ECO:0000256" key="3">
    <source>
        <dbReference type="ARBA" id="ARBA00022729"/>
    </source>
</evidence>
<feature type="coiled-coil region" evidence="8">
    <location>
        <begin position="96"/>
        <end position="130"/>
    </location>
</feature>
<evidence type="ECO:0000256" key="2">
    <source>
        <dbReference type="ARBA" id="ARBA00006577"/>
    </source>
</evidence>
<dbReference type="PRINTS" id="PR01730">
    <property type="entry name" value="INFPOTNTIATR"/>
</dbReference>
<dbReference type="EC" id="5.2.1.8" evidence="7"/>
<dbReference type="Pfam" id="PF01346">
    <property type="entry name" value="FKBP_N"/>
    <property type="match status" value="1"/>
</dbReference>
<keyword evidence="4 6" id="KW-0697">Rotamase</keyword>
<evidence type="ECO:0000313" key="11">
    <source>
        <dbReference type="EMBL" id="MDT0617610.1"/>
    </source>
</evidence>
<keyword evidence="8" id="KW-0175">Coiled coil</keyword>
<keyword evidence="12" id="KW-1185">Reference proteome</keyword>
<evidence type="ECO:0000256" key="9">
    <source>
        <dbReference type="SAM" id="MobiDB-lite"/>
    </source>
</evidence>
<accession>A0ABU3B653</accession>
<dbReference type="PROSITE" id="PS51257">
    <property type="entry name" value="PROKAR_LIPOPROTEIN"/>
    <property type="match status" value="1"/>
</dbReference>
<dbReference type="PANTHER" id="PTHR43811">
    <property type="entry name" value="FKBP-TYPE PEPTIDYL-PROLYL CIS-TRANS ISOMERASE FKPA"/>
    <property type="match status" value="1"/>
</dbReference>
<sequence>MTRFLTLIVFGLVLTACGQDSGDDAAPAGDAEPQAAESATGESDTLSLDTDQQKRSYALGMDIGKSLSDMPAELELDYLTAGLRDRLQDGETQLTEQESRETLQTFMQELQAAQQQEKAAEAEDNQAAGEAFLAENKDKDGVTVTDSGLQYEVIEAGDGPSPGPEDSVRVHYEGTLIDGTVFDSSRERGEPVTFPVNAVIPGWTEALQLMSEGARYRLFIPADLAYGQQGAGANIGPNEALIFDVELLEVQPAESDE</sequence>
<dbReference type="InterPro" id="IPR046357">
    <property type="entry name" value="PPIase_dom_sf"/>
</dbReference>
<feature type="compositionally biased region" description="Low complexity" evidence="9">
    <location>
        <begin position="24"/>
        <end position="37"/>
    </location>
</feature>
<evidence type="ECO:0000256" key="5">
    <source>
        <dbReference type="ARBA" id="ARBA00023235"/>
    </source>
</evidence>
<name>A0ABU3B653_9GAMM</name>
<dbReference type="InterPro" id="IPR001179">
    <property type="entry name" value="PPIase_FKBP_dom"/>
</dbReference>
<evidence type="ECO:0000259" key="10">
    <source>
        <dbReference type="PROSITE" id="PS50059"/>
    </source>
</evidence>
<evidence type="ECO:0000256" key="1">
    <source>
        <dbReference type="ARBA" id="ARBA00000971"/>
    </source>
</evidence>
<reference evidence="11 12" key="1">
    <citation type="submission" date="2023-09" db="EMBL/GenBank/DDBJ databases">
        <authorList>
            <person name="Rey-Velasco X."/>
        </authorList>
    </citation>
    <scope>NUCLEOTIDE SEQUENCE [LARGE SCALE GENOMIC DNA]</scope>
    <source>
        <strain evidence="11 12">P385</strain>
    </source>
</reference>
<dbReference type="PANTHER" id="PTHR43811:SF57">
    <property type="entry name" value="FKBP-TYPE PEPTIDYL-PROLYL CIS-TRANS ISOMERASE FKPA-RELATED"/>
    <property type="match status" value="1"/>
</dbReference>
<dbReference type="GO" id="GO:0003755">
    <property type="term" value="F:peptidyl-prolyl cis-trans isomerase activity"/>
    <property type="evidence" value="ECO:0007669"/>
    <property type="project" value="UniProtKB-EC"/>
</dbReference>
<evidence type="ECO:0000256" key="7">
    <source>
        <dbReference type="RuleBase" id="RU003915"/>
    </source>
</evidence>
<feature type="region of interest" description="Disordered" evidence="9">
    <location>
        <begin position="22"/>
        <end position="52"/>
    </location>
</feature>
<dbReference type="Pfam" id="PF00254">
    <property type="entry name" value="FKBP_C"/>
    <property type="match status" value="1"/>
</dbReference>
<feature type="compositionally biased region" description="Polar residues" evidence="9">
    <location>
        <begin position="40"/>
        <end position="50"/>
    </location>
</feature>
<dbReference type="Proteomes" id="UP001259982">
    <property type="component" value="Unassembled WGS sequence"/>
</dbReference>